<dbReference type="GO" id="GO:0003676">
    <property type="term" value="F:nucleic acid binding"/>
    <property type="evidence" value="ECO:0007669"/>
    <property type="project" value="InterPro"/>
</dbReference>
<dbReference type="PROSITE" id="PS50879">
    <property type="entry name" value="RNASE_H_1"/>
    <property type="match status" value="1"/>
</dbReference>
<dbReference type="InterPro" id="IPR002156">
    <property type="entry name" value="RNaseH_domain"/>
</dbReference>
<keyword evidence="4" id="KW-1185">Reference proteome</keyword>
<dbReference type="GO" id="GO:0004523">
    <property type="term" value="F:RNA-DNA hybrid ribonuclease activity"/>
    <property type="evidence" value="ECO:0007669"/>
    <property type="project" value="InterPro"/>
</dbReference>
<feature type="domain" description="RNase H type-1" evidence="2">
    <location>
        <begin position="1"/>
        <end position="129"/>
    </location>
</feature>
<evidence type="ECO:0000256" key="1">
    <source>
        <dbReference type="ARBA" id="ARBA00005300"/>
    </source>
</evidence>
<dbReference type="Pfam" id="PF00075">
    <property type="entry name" value="RNase_H"/>
    <property type="match status" value="1"/>
</dbReference>
<dbReference type="SUPFAM" id="SSF53098">
    <property type="entry name" value="Ribonuclease H-like"/>
    <property type="match status" value="1"/>
</dbReference>
<dbReference type="EMBL" id="KQ977481">
    <property type="protein sequence ID" value="KYN02389.1"/>
    <property type="molecule type" value="Genomic_DNA"/>
</dbReference>
<dbReference type="InterPro" id="IPR012337">
    <property type="entry name" value="RNaseH-like_sf"/>
</dbReference>
<evidence type="ECO:0000313" key="3">
    <source>
        <dbReference type="EMBL" id="KYN02389.1"/>
    </source>
</evidence>
<dbReference type="PANTHER" id="PTHR10642:SF31">
    <property type="entry name" value="RIBONUCLEASE H1"/>
    <property type="match status" value="1"/>
</dbReference>
<organism evidence="3 4">
    <name type="scientific">Cyphomyrmex costatus</name>
    <dbReference type="NCBI Taxonomy" id="456900"/>
    <lineage>
        <taxon>Eukaryota</taxon>
        <taxon>Metazoa</taxon>
        <taxon>Ecdysozoa</taxon>
        <taxon>Arthropoda</taxon>
        <taxon>Hexapoda</taxon>
        <taxon>Insecta</taxon>
        <taxon>Pterygota</taxon>
        <taxon>Neoptera</taxon>
        <taxon>Endopterygota</taxon>
        <taxon>Hymenoptera</taxon>
        <taxon>Apocrita</taxon>
        <taxon>Aculeata</taxon>
        <taxon>Formicoidea</taxon>
        <taxon>Formicidae</taxon>
        <taxon>Myrmicinae</taxon>
        <taxon>Cyphomyrmex</taxon>
    </lineage>
</organism>
<gene>
    <name evidence="3" type="ORF">ALC62_06769</name>
</gene>
<dbReference type="Proteomes" id="UP000078542">
    <property type="component" value="Unassembled WGS sequence"/>
</dbReference>
<reference evidence="3 4" key="1">
    <citation type="submission" date="2016-03" db="EMBL/GenBank/DDBJ databases">
        <title>Cyphomyrmex costatus WGS genome.</title>
        <authorList>
            <person name="Nygaard S."/>
            <person name="Hu H."/>
            <person name="Boomsma J."/>
            <person name="Zhang G."/>
        </authorList>
    </citation>
    <scope>NUCLEOTIDE SEQUENCE [LARGE SCALE GENOMIC DNA]</scope>
    <source>
        <strain evidence="3">MS0001</strain>
        <tissue evidence="3">Whole body</tissue>
    </source>
</reference>
<comment type="similarity">
    <text evidence="1">Belongs to the RNase H family.</text>
</comment>
<sequence length="181" mass="20124">MFFTDGSKVDHSTYVGAAIYSPQLQLELMIKLSSYTSVFSAEAYAIYTAITISIDMNLPSATIVTDSMNVLETLKGFRNSTNNYLIPFIKSSLEEAESKGTAIHFIWVPSHSGITGNEKADQLAKRAISKGIELNFKVPYSDLCVVTNSKITEDFYQHLATLADFKGSYYFENIFNRAAKP</sequence>
<evidence type="ECO:0000259" key="2">
    <source>
        <dbReference type="PROSITE" id="PS50879"/>
    </source>
</evidence>
<dbReference type="InterPro" id="IPR050092">
    <property type="entry name" value="RNase_H"/>
</dbReference>
<dbReference type="PANTHER" id="PTHR10642">
    <property type="entry name" value="RIBONUCLEASE H1"/>
    <property type="match status" value="1"/>
</dbReference>
<proteinExistence type="inferred from homology"/>
<name>A0A195CQK0_9HYME</name>
<protein>
    <submittedName>
        <fullName evidence="3">Gag-Pol polyprotein</fullName>
    </submittedName>
</protein>
<dbReference type="CDD" id="cd09276">
    <property type="entry name" value="Rnase_HI_RT_non_LTR"/>
    <property type="match status" value="1"/>
</dbReference>
<dbReference type="GO" id="GO:0043137">
    <property type="term" value="P:DNA replication, removal of RNA primer"/>
    <property type="evidence" value="ECO:0007669"/>
    <property type="project" value="TreeGrafter"/>
</dbReference>
<dbReference type="AlphaFoldDB" id="A0A195CQK0"/>
<dbReference type="InterPro" id="IPR036397">
    <property type="entry name" value="RNaseH_sf"/>
</dbReference>
<accession>A0A195CQK0</accession>
<dbReference type="Gene3D" id="3.30.420.10">
    <property type="entry name" value="Ribonuclease H-like superfamily/Ribonuclease H"/>
    <property type="match status" value="1"/>
</dbReference>
<evidence type="ECO:0000313" key="4">
    <source>
        <dbReference type="Proteomes" id="UP000078542"/>
    </source>
</evidence>